<reference evidence="6" key="1">
    <citation type="submission" date="2020-05" db="EMBL/GenBank/DDBJ databases">
        <authorList>
            <person name="Chiriac C."/>
            <person name="Salcher M."/>
            <person name="Ghai R."/>
            <person name="Kavagutti S V."/>
        </authorList>
    </citation>
    <scope>NUCLEOTIDE SEQUENCE</scope>
</reference>
<evidence type="ECO:0000256" key="2">
    <source>
        <dbReference type="ARBA" id="ARBA00022692"/>
    </source>
</evidence>
<dbReference type="CDD" id="cd06662">
    <property type="entry name" value="SURF1"/>
    <property type="match status" value="1"/>
</dbReference>
<dbReference type="GO" id="GO:0016020">
    <property type="term" value="C:membrane"/>
    <property type="evidence" value="ECO:0007669"/>
    <property type="project" value="UniProtKB-SubCell"/>
</dbReference>
<gene>
    <name evidence="6" type="ORF">UFOPK4057_00326</name>
</gene>
<dbReference type="PANTHER" id="PTHR23427">
    <property type="entry name" value="SURFEIT LOCUS PROTEIN"/>
    <property type="match status" value="1"/>
</dbReference>
<evidence type="ECO:0000256" key="5">
    <source>
        <dbReference type="SAM" id="Phobius"/>
    </source>
</evidence>
<keyword evidence="4 5" id="KW-0472">Membrane</keyword>
<sequence length="250" mass="28142">MIRRLLTPRWIVVHLSVLALIVLMVNLAFWQLSRLDQKKSFNATLTAHSNEPVENIENIVSTSSDIESIEWRRVQLSGSYMADKIVTVINRSQNGTAGYDVLVPFRTTNNETFLINRGFMQLSMPLPTLPTTPLKVLGYIRDSQARGTLGAIDSTDTTVREFQRFDIPLIAERLGVETQPLFIQLRDEVPTPTQAWPAPVALPALNEGTHLSYAVQWFFFALTALVAWVVVVRRKMREVIEPSAPSHTSA</sequence>
<comment type="subcellular location">
    <subcellularLocation>
        <location evidence="1">Membrane</location>
    </subcellularLocation>
</comment>
<dbReference type="InterPro" id="IPR045214">
    <property type="entry name" value="Surf1/Surf4"/>
</dbReference>
<evidence type="ECO:0000256" key="3">
    <source>
        <dbReference type="ARBA" id="ARBA00022989"/>
    </source>
</evidence>
<dbReference type="InterPro" id="IPR002994">
    <property type="entry name" value="Surf1/Shy1"/>
</dbReference>
<accession>A0A6J7P850</accession>
<dbReference type="Pfam" id="PF02104">
    <property type="entry name" value="SURF1"/>
    <property type="match status" value="1"/>
</dbReference>
<proteinExistence type="predicted"/>
<protein>
    <submittedName>
        <fullName evidence="6">Unannotated protein</fullName>
    </submittedName>
</protein>
<dbReference type="EMBL" id="CAFBPC010000053">
    <property type="protein sequence ID" value="CAB5001351.1"/>
    <property type="molecule type" value="Genomic_DNA"/>
</dbReference>
<evidence type="ECO:0000256" key="4">
    <source>
        <dbReference type="ARBA" id="ARBA00023136"/>
    </source>
</evidence>
<name>A0A6J7P850_9ZZZZ</name>
<feature type="transmembrane region" description="Helical" evidence="5">
    <location>
        <begin position="213"/>
        <end position="232"/>
    </location>
</feature>
<dbReference type="PROSITE" id="PS50895">
    <property type="entry name" value="SURF1"/>
    <property type="match status" value="1"/>
</dbReference>
<evidence type="ECO:0000313" key="6">
    <source>
        <dbReference type="EMBL" id="CAB5001351.1"/>
    </source>
</evidence>
<keyword evidence="2 5" id="KW-0812">Transmembrane</keyword>
<dbReference type="AlphaFoldDB" id="A0A6J7P850"/>
<feature type="transmembrane region" description="Helical" evidence="5">
    <location>
        <begin position="12"/>
        <end position="32"/>
    </location>
</feature>
<organism evidence="6">
    <name type="scientific">freshwater metagenome</name>
    <dbReference type="NCBI Taxonomy" id="449393"/>
    <lineage>
        <taxon>unclassified sequences</taxon>
        <taxon>metagenomes</taxon>
        <taxon>ecological metagenomes</taxon>
    </lineage>
</organism>
<evidence type="ECO:0000256" key="1">
    <source>
        <dbReference type="ARBA" id="ARBA00004370"/>
    </source>
</evidence>
<keyword evidence="3 5" id="KW-1133">Transmembrane helix</keyword>
<dbReference type="PANTHER" id="PTHR23427:SF2">
    <property type="entry name" value="SURFEIT LOCUS PROTEIN 1"/>
    <property type="match status" value="1"/>
</dbReference>